<evidence type="ECO:0000256" key="1">
    <source>
        <dbReference type="SAM" id="MobiDB-lite"/>
    </source>
</evidence>
<feature type="region of interest" description="Disordered" evidence="1">
    <location>
        <begin position="99"/>
        <end position="147"/>
    </location>
</feature>
<protein>
    <submittedName>
        <fullName evidence="2">Uncharacterized protein</fullName>
    </submittedName>
</protein>
<gene>
    <name evidence="2" type="ORF">MEDL_35434</name>
</gene>
<name>A0A8S3SLI8_MYTED</name>
<organism evidence="2 3">
    <name type="scientific">Mytilus edulis</name>
    <name type="common">Blue mussel</name>
    <dbReference type="NCBI Taxonomy" id="6550"/>
    <lineage>
        <taxon>Eukaryota</taxon>
        <taxon>Metazoa</taxon>
        <taxon>Spiralia</taxon>
        <taxon>Lophotrochozoa</taxon>
        <taxon>Mollusca</taxon>
        <taxon>Bivalvia</taxon>
        <taxon>Autobranchia</taxon>
        <taxon>Pteriomorphia</taxon>
        <taxon>Mytilida</taxon>
        <taxon>Mytiloidea</taxon>
        <taxon>Mytilidae</taxon>
        <taxon>Mytilinae</taxon>
        <taxon>Mytilus</taxon>
    </lineage>
</organism>
<dbReference type="AlphaFoldDB" id="A0A8S3SLI8"/>
<dbReference type="EMBL" id="CAJPWZ010001721">
    <property type="protein sequence ID" value="CAG2222055.1"/>
    <property type="molecule type" value="Genomic_DNA"/>
</dbReference>
<reference evidence="2" key="1">
    <citation type="submission" date="2021-03" db="EMBL/GenBank/DDBJ databases">
        <authorList>
            <person name="Bekaert M."/>
        </authorList>
    </citation>
    <scope>NUCLEOTIDE SEQUENCE</scope>
</reference>
<evidence type="ECO:0000313" key="3">
    <source>
        <dbReference type="Proteomes" id="UP000683360"/>
    </source>
</evidence>
<dbReference type="OrthoDB" id="6287644at2759"/>
<keyword evidence="3" id="KW-1185">Reference proteome</keyword>
<sequence length="315" mass="35553">MPSNENPNYNSSRMQRAYRINNIENTRLQGKLHLLEKEKLHAVRVTNQDIRLISLTLDYINSCSGHSPEGLAPKEEMIKEKEDEGPFFMYGQRIISRKRRRIKRPQSAMYAGSRRRKSDSDFSASLASVQIRPQSSPVRRGLNGQIKDSDAESCISDVTLSSSSGSTTSSKPAWMDQTNALTKKLLKAKEGVPVFKRGLHERQRKIRRHSAGFDLSSLTVQLQALENPDSNKKDNSHSGGLRRNAGISEILNQPQPTLSASAWKNQLIQNRLSSAPMSVSAKRQSIHELKVKINEGRQEFVQNKVKTFISQRTDE</sequence>
<feature type="compositionally biased region" description="Polar residues" evidence="1">
    <location>
        <begin position="121"/>
        <end position="137"/>
    </location>
</feature>
<comment type="caution">
    <text evidence="2">The sequence shown here is derived from an EMBL/GenBank/DDBJ whole genome shotgun (WGS) entry which is preliminary data.</text>
</comment>
<evidence type="ECO:0000313" key="2">
    <source>
        <dbReference type="EMBL" id="CAG2222055.1"/>
    </source>
</evidence>
<dbReference type="Proteomes" id="UP000683360">
    <property type="component" value="Unassembled WGS sequence"/>
</dbReference>
<accession>A0A8S3SLI8</accession>
<proteinExistence type="predicted"/>